<evidence type="ECO:0000313" key="2">
    <source>
        <dbReference type="Proteomes" id="UP001290861"/>
    </source>
</evidence>
<accession>A0ABU5MSG4</accession>
<dbReference type="EMBL" id="JARVCO010000002">
    <property type="protein sequence ID" value="MDZ8117149.1"/>
    <property type="molecule type" value="Genomic_DNA"/>
</dbReference>
<protein>
    <submittedName>
        <fullName evidence="1">Uncharacterized protein</fullName>
    </submittedName>
</protein>
<evidence type="ECO:0000313" key="1">
    <source>
        <dbReference type="EMBL" id="MDZ8117149.1"/>
    </source>
</evidence>
<dbReference type="Proteomes" id="UP001290861">
    <property type="component" value="Unassembled WGS sequence"/>
</dbReference>
<sequence>MFLEVYAVKRSEYTEATGVSQVPENKRLIEMTGARVRHSSLFPDRAEIILPSKSTFLAAESYEEILQRIAESTDGIARVEG</sequence>
<name>A0ABU5MSG4_9BACT</name>
<organism evidence="1 2">
    <name type="scientific">Pontiella agarivorans</name>
    <dbReference type="NCBI Taxonomy" id="3038953"/>
    <lineage>
        <taxon>Bacteria</taxon>
        <taxon>Pseudomonadati</taxon>
        <taxon>Kiritimatiellota</taxon>
        <taxon>Kiritimatiellia</taxon>
        <taxon>Kiritimatiellales</taxon>
        <taxon>Pontiellaceae</taxon>
        <taxon>Pontiella</taxon>
    </lineage>
</organism>
<gene>
    <name evidence="1" type="ORF">P9H32_00795</name>
</gene>
<dbReference type="RefSeq" id="WP_322606954.1">
    <property type="nucleotide sequence ID" value="NZ_JARVCO010000002.1"/>
</dbReference>
<proteinExistence type="predicted"/>
<reference evidence="1 2" key="1">
    <citation type="journal article" date="2024" name="Appl. Environ. Microbiol.">
        <title>Pontiella agarivorans sp. nov., a novel marine anaerobic bacterium capable of degrading macroalgal polysaccharides and fixing nitrogen.</title>
        <authorList>
            <person name="Liu N."/>
            <person name="Kivenson V."/>
            <person name="Peng X."/>
            <person name="Cui Z."/>
            <person name="Lankiewicz T.S."/>
            <person name="Gosselin K.M."/>
            <person name="English C.J."/>
            <person name="Blair E.M."/>
            <person name="O'Malley M.A."/>
            <person name="Valentine D.L."/>
        </authorList>
    </citation>
    <scope>NUCLEOTIDE SEQUENCE [LARGE SCALE GENOMIC DNA]</scope>
    <source>
        <strain evidence="1 2">NLcol2</strain>
    </source>
</reference>
<comment type="caution">
    <text evidence="1">The sequence shown here is derived from an EMBL/GenBank/DDBJ whole genome shotgun (WGS) entry which is preliminary data.</text>
</comment>
<keyword evidence="2" id="KW-1185">Reference proteome</keyword>